<comment type="subcellular location">
    <subcellularLocation>
        <location evidence="1">Membrane</location>
        <topology evidence="1">Multi-pass membrane protein</topology>
    </subcellularLocation>
</comment>
<feature type="transmembrane region" description="Helical" evidence="5">
    <location>
        <begin position="20"/>
        <end position="39"/>
    </location>
</feature>
<proteinExistence type="predicted"/>
<dbReference type="GO" id="GO:0032230">
    <property type="term" value="P:positive regulation of synaptic transmission, GABAergic"/>
    <property type="evidence" value="ECO:0007669"/>
    <property type="project" value="TreeGrafter"/>
</dbReference>
<evidence type="ECO:0000256" key="4">
    <source>
        <dbReference type="ARBA" id="ARBA00023136"/>
    </source>
</evidence>
<feature type="non-terminal residue" evidence="7">
    <location>
        <position position="221"/>
    </location>
</feature>
<evidence type="ECO:0000259" key="6">
    <source>
        <dbReference type="Pfam" id="PF00520"/>
    </source>
</evidence>
<feature type="non-terminal residue" evidence="7">
    <location>
        <position position="1"/>
    </location>
</feature>
<dbReference type="GO" id="GO:0032224">
    <property type="term" value="P:positive regulation of synaptic transmission, cholinergic"/>
    <property type="evidence" value="ECO:0007669"/>
    <property type="project" value="TreeGrafter"/>
</dbReference>
<keyword evidence="3 5" id="KW-1133">Transmembrane helix</keyword>
<reference evidence="7" key="1">
    <citation type="submission" date="2021-02" db="EMBL/GenBank/DDBJ databases">
        <authorList>
            <person name="Nowell W R."/>
        </authorList>
    </citation>
    <scope>NUCLEOTIDE SEQUENCE</scope>
</reference>
<evidence type="ECO:0000256" key="5">
    <source>
        <dbReference type="SAM" id="Phobius"/>
    </source>
</evidence>
<comment type="caution">
    <text evidence="7">The sequence shown here is derived from an EMBL/GenBank/DDBJ whole genome shotgun (WGS) entry which is preliminary data.</text>
</comment>
<dbReference type="EMBL" id="CAJOAZ010016152">
    <property type="protein sequence ID" value="CAF4301656.1"/>
    <property type="molecule type" value="Genomic_DNA"/>
</dbReference>
<protein>
    <recommendedName>
        <fullName evidence="6">Ion transport domain-containing protein</fullName>
    </recommendedName>
</protein>
<dbReference type="InterPro" id="IPR005821">
    <property type="entry name" value="Ion_trans_dom"/>
</dbReference>
<sequence length="221" mass="26111">AMNDGWTEVMYTTMNEVYRFGIPILWLTALFFIFFHLITNSVSCRMFPAFISMFQVLTQKGWVDVMHYTMLYSIQDVAPFVAIYFIVYHLAINLIVLSLFVAVILDNLELEEDVKMVKQLKTREASAETQQKLPWRLRVFERFPDHPQMIELSRLPNDFIIPKIRDSFMRQFLDQDDIYTIPLELSTNLYSKKHPVRTLHIPEHRPTGESMKRTAVSNIIR</sequence>
<gene>
    <name evidence="7" type="ORF">OXD698_LOCUS46130</name>
</gene>
<dbReference type="PANTHER" id="PTHR46141">
    <property type="entry name" value="SODIUM LEAK CHANNEL NON-SELECTIVE PROTEIN"/>
    <property type="match status" value="1"/>
</dbReference>
<dbReference type="GO" id="GO:0005261">
    <property type="term" value="F:monoatomic cation channel activity"/>
    <property type="evidence" value="ECO:0007669"/>
    <property type="project" value="InterPro"/>
</dbReference>
<evidence type="ECO:0000313" key="8">
    <source>
        <dbReference type="Proteomes" id="UP000663844"/>
    </source>
</evidence>
<keyword evidence="2 5" id="KW-0812">Transmembrane</keyword>
<feature type="domain" description="Ion transport" evidence="6">
    <location>
        <begin position="46"/>
        <end position="111"/>
    </location>
</feature>
<dbReference type="Gene3D" id="1.10.287.70">
    <property type="match status" value="1"/>
</dbReference>
<dbReference type="AlphaFoldDB" id="A0A820HTX3"/>
<name>A0A820HTX3_9BILA</name>
<dbReference type="Proteomes" id="UP000663844">
    <property type="component" value="Unassembled WGS sequence"/>
</dbReference>
<evidence type="ECO:0000313" key="7">
    <source>
        <dbReference type="EMBL" id="CAF4301656.1"/>
    </source>
</evidence>
<dbReference type="InterPro" id="IPR028823">
    <property type="entry name" value="NALCN"/>
</dbReference>
<dbReference type="PANTHER" id="PTHR46141:SF1">
    <property type="entry name" value="SODIUM LEAK CHANNEL NALCN"/>
    <property type="match status" value="1"/>
</dbReference>
<feature type="transmembrane region" description="Helical" evidence="5">
    <location>
        <begin position="83"/>
        <end position="105"/>
    </location>
</feature>
<organism evidence="7 8">
    <name type="scientific">Adineta steineri</name>
    <dbReference type="NCBI Taxonomy" id="433720"/>
    <lineage>
        <taxon>Eukaryota</taxon>
        <taxon>Metazoa</taxon>
        <taxon>Spiralia</taxon>
        <taxon>Gnathifera</taxon>
        <taxon>Rotifera</taxon>
        <taxon>Eurotatoria</taxon>
        <taxon>Bdelloidea</taxon>
        <taxon>Adinetida</taxon>
        <taxon>Adinetidae</taxon>
        <taxon>Adineta</taxon>
    </lineage>
</organism>
<dbReference type="Pfam" id="PF00520">
    <property type="entry name" value="Ion_trans"/>
    <property type="match status" value="1"/>
</dbReference>
<keyword evidence="4 5" id="KW-0472">Membrane</keyword>
<evidence type="ECO:0000256" key="2">
    <source>
        <dbReference type="ARBA" id="ARBA00022692"/>
    </source>
</evidence>
<evidence type="ECO:0000256" key="1">
    <source>
        <dbReference type="ARBA" id="ARBA00004141"/>
    </source>
</evidence>
<dbReference type="SUPFAM" id="SSF81324">
    <property type="entry name" value="Voltage-gated potassium channels"/>
    <property type="match status" value="1"/>
</dbReference>
<dbReference type="GO" id="GO:0005886">
    <property type="term" value="C:plasma membrane"/>
    <property type="evidence" value="ECO:0007669"/>
    <property type="project" value="TreeGrafter"/>
</dbReference>
<evidence type="ECO:0000256" key="3">
    <source>
        <dbReference type="ARBA" id="ARBA00022989"/>
    </source>
</evidence>
<accession>A0A820HTX3</accession>